<evidence type="ECO:0000259" key="2">
    <source>
        <dbReference type="Pfam" id="PF18962"/>
    </source>
</evidence>
<evidence type="ECO:0000313" key="4">
    <source>
        <dbReference type="Proteomes" id="UP001589590"/>
    </source>
</evidence>
<comment type="caution">
    <text evidence="3">The sequence shown here is derived from an EMBL/GenBank/DDBJ whole genome shotgun (WGS) entry which is preliminary data.</text>
</comment>
<accession>A0ABV5GUV6</accession>
<keyword evidence="4" id="KW-1185">Reference proteome</keyword>
<gene>
    <name evidence="3" type="ORF">ACFFU1_00795</name>
</gene>
<dbReference type="NCBIfam" id="TIGR04183">
    <property type="entry name" value="Por_Secre_tail"/>
    <property type="match status" value="1"/>
</dbReference>
<dbReference type="Pfam" id="PF18962">
    <property type="entry name" value="Por_Secre_tail"/>
    <property type="match status" value="1"/>
</dbReference>
<reference evidence="3 4" key="1">
    <citation type="submission" date="2024-09" db="EMBL/GenBank/DDBJ databases">
        <authorList>
            <person name="Sun Q."/>
            <person name="Mori K."/>
        </authorList>
    </citation>
    <scope>NUCLEOTIDE SEQUENCE [LARGE SCALE GENOMIC DNA]</scope>
    <source>
        <strain evidence="3 4">CECT 8300</strain>
    </source>
</reference>
<feature type="domain" description="Secretion system C-terminal sorting" evidence="2">
    <location>
        <begin position="204"/>
        <end position="269"/>
    </location>
</feature>
<dbReference type="InterPro" id="IPR026444">
    <property type="entry name" value="Secre_tail"/>
</dbReference>
<organism evidence="3 4">
    <name type="scientific">Algibacter miyuki</name>
    <dbReference type="NCBI Taxonomy" id="1306933"/>
    <lineage>
        <taxon>Bacteria</taxon>
        <taxon>Pseudomonadati</taxon>
        <taxon>Bacteroidota</taxon>
        <taxon>Flavobacteriia</taxon>
        <taxon>Flavobacteriales</taxon>
        <taxon>Flavobacteriaceae</taxon>
        <taxon>Algibacter</taxon>
    </lineage>
</organism>
<keyword evidence="1" id="KW-0732">Signal</keyword>
<name>A0ABV5GUV6_9FLAO</name>
<sequence length="272" mass="30409">MIKASTLNIIILLFFICGNSFGQHSSHLFFESENKQVASKGSVMQKIRLEFYSKSGSSFAKELLMGFSDYTSDAYDYGYDAECNETSADDFCLVLNGMEMSIQAYAGITEDKVVPLNFESSGDHEFEIKISETMNLGEGQSVYLRDNLTQTYFDLRQDASYSFTSKAGVFNNRFEMVFQISAISLSSDIDKFTEASIRFVGRSNTLYVKTKNSNKTQLILYNMNGQVVFQQGNLSSNQLKDGVVFNGLKTGVYVVALNSENNTMVTKKIALL</sequence>
<dbReference type="EMBL" id="JBHMFA010000001">
    <property type="protein sequence ID" value="MFB9103417.1"/>
    <property type="molecule type" value="Genomic_DNA"/>
</dbReference>
<dbReference type="RefSeq" id="WP_290268947.1">
    <property type="nucleotide sequence ID" value="NZ_JAUFQP010000007.1"/>
</dbReference>
<dbReference type="Proteomes" id="UP001589590">
    <property type="component" value="Unassembled WGS sequence"/>
</dbReference>
<protein>
    <submittedName>
        <fullName evidence="3">T9SS type A sorting domain-containing protein</fullName>
    </submittedName>
</protein>
<proteinExistence type="predicted"/>
<evidence type="ECO:0000256" key="1">
    <source>
        <dbReference type="ARBA" id="ARBA00022729"/>
    </source>
</evidence>
<evidence type="ECO:0000313" key="3">
    <source>
        <dbReference type="EMBL" id="MFB9103417.1"/>
    </source>
</evidence>